<evidence type="ECO:0000256" key="7">
    <source>
        <dbReference type="ARBA" id="ARBA00022679"/>
    </source>
</evidence>
<evidence type="ECO:0000259" key="17">
    <source>
        <dbReference type="PROSITE" id="PS50110"/>
    </source>
</evidence>
<dbReference type="SUPFAM" id="SSF55874">
    <property type="entry name" value="ATPase domain of HSP90 chaperone/DNA topoisomerase II/histidine kinase"/>
    <property type="match status" value="1"/>
</dbReference>
<dbReference type="Gene3D" id="3.40.50.2300">
    <property type="match status" value="1"/>
</dbReference>
<proteinExistence type="predicted"/>
<dbReference type="PRINTS" id="PR00344">
    <property type="entry name" value="BCTRLSENSOR"/>
</dbReference>
<dbReference type="Gene3D" id="3.30.450.40">
    <property type="match status" value="1"/>
</dbReference>
<dbReference type="Pfam" id="PF02518">
    <property type="entry name" value="HATPase_c"/>
    <property type="match status" value="1"/>
</dbReference>
<sequence>MEHPPASSPGAPDAPLRNSEELSEAASGKADERDPVEARLAMQNRLLELVARGTPLPEMLHSITRAIELLSPGMMASVLLLDDAGLLHVGAGASLPPAYNAVVEGLAIGPTVGSCGAAAYSKRMVVVTDISTHPNWAPYRDKIKEFRLQACWSGPILSSEGQVLGTLAMYYNEPRAPTEHELHLIETMAHIASVAMEKAKAEQERERLLVRERLARHEAEAASRMKDEFLSTLSHELRTPLTSILGWAQLLRTREMSEDKRQRALETIERNARAQTQLIEELLDISRIVTGKMRLDVHPVEPLPVLEAALDAVRPAADARGVRLALRVAPGMGPLLVDAERLQQVVWNLLTNAIKFTPSGGQVVVRLERGEGEARLEVEDTGQGIDPAFLPHVFERFRQADSSTTRTHGGLGLGLAIVRHVVEMHGGSVSAYSEGPGRGSTFRVVLPSTQSGVPAPLSAPRARPARGTGPPAAEAPSLEGVRVLLVEDAPDTRALLTEMLEGSRAQVMCAASAQEALALLLGPLRADVLISDIGMAGGDGYELIRRLRARERAGERLPAVALTAFARSEDRWRALAEGFDMHVAKPVNASRLLSVVASLVSTRPA</sequence>
<comment type="subcellular location">
    <subcellularLocation>
        <location evidence="2">Cell membrane</location>
    </subcellularLocation>
    <subcellularLocation>
        <location evidence="3">Membrane raft</location>
        <topology evidence="3">Multi-pass membrane protein</topology>
    </subcellularLocation>
</comment>
<dbReference type="SUPFAM" id="SSF47384">
    <property type="entry name" value="Homodimeric domain of signal transducing histidine kinase"/>
    <property type="match status" value="1"/>
</dbReference>
<evidence type="ECO:0000256" key="10">
    <source>
        <dbReference type="ARBA" id="ARBA00022840"/>
    </source>
</evidence>
<dbReference type="KEGG" id="cfus:CYFUS_000568"/>
<keyword evidence="8" id="KW-0547">Nucleotide-binding</keyword>
<evidence type="ECO:0000256" key="3">
    <source>
        <dbReference type="ARBA" id="ARBA00004314"/>
    </source>
</evidence>
<dbReference type="Pfam" id="PF00512">
    <property type="entry name" value="HisKA"/>
    <property type="match status" value="1"/>
</dbReference>
<organism evidence="18 19">
    <name type="scientific">Cystobacter fuscus</name>
    <dbReference type="NCBI Taxonomy" id="43"/>
    <lineage>
        <taxon>Bacteria</taxon>
        <taxon>Pseudomonadati</taxon>
        <taxon>Myxococcota</taxon>
        <taxon>Myxococcia</taxon>
        <taxon>Myxococcales</taxon>
        <taxon>Cystobacterineae</taxon>
        <taxon>Archangiaceae</taxon>
        <taxon>Cystobacter</taxon>
    </lineage>
</organism>
<dbReference type="AlphaFoldDB" id="A0A250IW71"/>
<dbReference type="InterPro" id="IPR036890">
    <property type="entry name" value="HATPase_C_sf"/>
</dbReference>
<dbReference type="CDD" id="cd16922">
    <property type="entry name" value="HATPase_EvgS-ArcB-TorS-like"/>
    <property type="match status" value="1"/>
</dbReference>
<evidence type="ECO:0000256" key="13">
    <source>
        <dbReference type="PROSITE-ProRule" id="PRU00169"/>
    </source>
</evidence>
<feature type="coiled-coil region" evidence="14">
    <location>
        <begin position="191"/>
        <end position="220"/>
    </location>
</feature>
<accession>A0A250IW71</accession>
<dbReference type="GO" id="GO:0005886">
    <property type="term" value="C:plasma membrane"/>
    <property type="evidence" value="ECO:0007669"/>
    <property type="project" value="UniProtKB-SubCell"/>
</dbReference>
<feature type="compositionally biased region" description="Low complexity" evidence="15">
    <location>
        <begin position="1"/>
        <end position="15"/>
    </location>
</feature>
<evidence type="ECO:0000256" key="14">
    <source>
        <dbReference type="SAM" id="Coils"/>
    </source>
</evidence>
<dbReference type="FunFam" id="3.30.565.10:FF:000023">
    <property type="entry name" value="PAS domain-containing sensor histidine kinase"/>
    <property type="match status" value="1"/>
</dbReference>
<dbReference type="GO" id="GO:0005524">
    <property type="term" value="F:ATP binding"/>
    <property type="evidence" value="ECO:0007669"/>
    <property type="project" value="UniProtKB-KW"/>
</dbReference>
<dbReference type="InterPro" id="IPR004358">
    <property type="entry name" value="Sig_transdc_His_kin-like_C"/>
</dbReference>
<dbReference type="SMART" id="SM00387">
    <property type="entry name" value="HATPase_c"/>
    <property type="match status" value="1"/>
</dbReference>
<dbReference type="SMART" id="SM00065">
    <property type="entry name" value="GAF"/>
    <property type="match status" value="1"/>
</dbReference>
<dbReference type="CDD" id="cd00082">
    <property type="entry name" value="HisKA"/>
    <property type="match status" value="1"/>
</dbReference>
<keyword evidence="10" id="KW-0067">ATP-binding</keyword>
<feature type="domain" description="Histidine kinase" evidence="16">
    <location>
        <begin position="232"/>
        <end position="450"/>
    </location>
</feature>
<reference evidence="18 19" key="1">
    <citation type="submission" date="2017-06" db="EMBL/GenBank/DDBJ databases">
        <title>Sequencing and comparative analysis of myxobacterial genomes.</title>
        <authorList>
            <person name="Rupp O."/>
            <person name="Goesmann A."/>
            <person name="Sogaard-Andersen L."/>
        </authorList>
    </citation>
    <scope>NUCLEOTIDE SEQUENCE [LARGE SCALE GENOMIC DNA]</scope>
    <source>
        <strain evidence="18 19">DSM 52655</strain>
    </source>
</reference>
<keyword evidence="14" id="KW-0175">Coiled coil</keyword>
<dbReference type="PROSITE" id="PS50109">
    <property type="entry name" value="HIS_KIN"/>
    <property type="match status" value="1"/>
</dbReference>
<feature type="compositionally biased region" description="Low complexity" evidence="15">
    <location>
        <begin position="454"/>
        <end position="475"/>
    </location>
</feature>
<dbReference type="Pfam" id="PF13185">
    <property type="entry name" value="GAF_2"/>
    <property type="match status" value="1"/>
</dbReference>
<dbReference type="InterPro" id="IPR029016">
    <property type="entry name" value="GAF-like_dom_sf"/>
</dbReference>
<feature type="domain" description="Response regulatory" evidence="17">
    <location>
        <begin position="482"/>
        <end position="600"/>
    </location>
</feature>
<dbReference type="InterPro" id="IPR005467">
    <property type="entry name" value="His_kinase_dom"/>
</dbReference>
<dbReference type="SUPFAM" id="SSF52172">
    <property type="entry name" value="CheY-like"/>
    <property type="match status" value="1"/>
</dbReference>
<evidence type="ECO:0000313" key="19">
    <source>
        <dbReference type="Proteomes" id="UP000217257"/>
    </source>
</evidence>
<evidence type="ECO:0000256" key="6">
    <source>
        <dbReference type="ARBA" id="ARBA00022553"/>
    </source>
</evidence>
<dbReference type="InterPro" id="IPR011006">
    <property type="entry name" value="CheY-like_superfamily"/>
</dbReference>
<dbReference type="FunFam" id="1.10.287.130:FF:000001">
    <property type="entry name" value="Two-component sensor histidine kinase"/>
    <property type="match status" value="1"/>
</dbReference>
<evidence type="ECO:0000256" key="2">
    <source>
        <dbReference type="ARBA" id="ARBA00004236"/>
    </source>
</evidence>
<dbReference type="SMART" id="SM00448">
    <property type="entry name" value="REC"/>
    <property type="match status" value="1"/>
</dbReference>
<feature type="region of interest" description="Disordered" evidence="15">
    <location>
        <begin position="1"/>
        <end position="35"/>
    </location>
</feature>
<dbReference type="InterPro" id="IPR003661">
    <property type="entry name" value="HisK_dim/P_dom"/>
</dbReference>
<keyword evidence="12" id="KW-0472">Membrane</keyword>
<dbReference type="GO" id="GO:0045121">
    <property type="term" value="C:membrane raft"/>
    <property type="evidence" value="ECO:0007669"/>
    <property type="project" value="UniProtKB-SubCell"/>
</dbReference>
<feature type="region of interest" description="Disordered" evidence="15">
    <location>
        <begin position="451"/>
        <end position="475"/>
    </location>
</feature>
<gene>
    <name evidence="18" type="ORF">CYFUS_000568</name>
</gene>
<evidence type="ECO:0000256" key="5">
    <source>
        <dbReference type="ARBA" id="ARBA00022475"/>
    </source>
</evidence>
<comment type="catalytic activity">
    <reaction evidence="1">
        <text>ATP + protein L-histidine = ADP + protein N-phospho-L-histidine.</text>
        <dbReference type="EC" id="2.7.13.3"/>
    </reaction>
</comment>
<keyword evidence="6 13" id="KW-0597">Phosphoprotein</keyword>
<dbReference type="RefSeq" id="WP_269770203.1">
    <property type="nucleotide sequence ID" value="NZ_CP022098.1"/>
</dbReference>
<keyword evidence="11" id="KW-0902">Two-component regulatory system</keyword>
<dbReference type="SMART" id="SM00388">
    <property type="entry name" value="HisKA"/>
    <property type="match status" value="1"/>
</dbReference>
<evidence type="ECO:0000256" key="12">
    <source>
        <dbReference type="ARBA" id="ARBA00023136"/>
    </source>
</evidence>
<keyword evidence="7" id="KW-0808">Transferase</keyword>
<dbReference type="Proteomes" id="UP000217257">
    <property type="component" value="Chromosome"/>
</dbReference>
<evidence type="ECO:0000259" key="16">
    <source>
        <dbReference type="PROSITE" id="PS50109"/>
    </source>
</evidence>
<dbReference type="InterPro" id="IPR003018">
    <property type="entry name" value="GAF"/>
</dbReference>
<dbReference type="GO" id="GO:0000155">
    <property type="term" value="F:phosphorelay sensor kinase activity"/>
    <property type="evidence" value="ECO:0007669"/>
    <property type="project" value="InterPro"/>
</dbReference>
<evidence type="ECO:0000256" key="8">
    <source>
        <dbReference type="ARBA" id="ARBA00022741"/>
    </source>
</evidence>
<evidence type="ECO:0000256" key="9">
    <source>
        <dbReference type="ARBA" id="ARBA00022777"/>
    </source>
</evidence>
<dbReference type="EMBL" id="CP022098">
    <property type="protein sequence ID" value="ATB35156.1"/>
    <property type="molecule type" value="Genomic_DNA"/>
</dbReference>
<dbReference type="Gene3D" id="3.30.565.10">
    <property type="entry name" value="Histidine kinase-like ATPase, C-terminal domain"/>
    <property type="match status" value="1"/>
</dbReference>
<dbReference type="SUPFAM" id="SSF55781">
    <property type="entry name" value="GAF domain-like"/>
    <property type="match status" value="1"/>
</dbReference>
<evidence type="ECO:0000256" key="4">
    <source>
        <dbReference type="ARBA" id="ARBA00012438"/>
    </source>
</evidence>
<keyword evidence="5" id="KW-1003">Cell membrane</keyword>
<dbReference type="InterPro" id="IPR003594">
    <property type="entry name" value="HATPase_dom"/>
</dbReference>
<dbReference type="EC" id="2.7.13.3" evidence="4"/>
<evidence type="ECO:0000256" key="15">
    <source>
        <dbReference type="SAM" id="MobiDB-lite"/>
    </source>
</evidence>
<evidence type="ECO:0000313" key="18">
    <source>
        <dbReference type="EMBL" id="ATB35156.1"/>
    </source>
</evidence>
<protein>
    <recommendedName>
        <fullName evidence="4">histidine kinase</fullName>
        <ecNumber evidence="4">2.7.13.3</ecNumber>
    </recommendedName>
</protein>
<dbReference type="PANTHER" id="PTHR43547">
    <property type="entry name" value="TWO-COMPONENT HISTIDINE KINASE"/>
    <property type="match status" value="1"/>
</dbReference>
<dbReference type="Pfam" id="PF00072">
    <property type="entry name" value="Response_reg"/>
    <property type="match status" value="1"/>
</dbReference>
<feature type="modified residue" description="4-aspartylphosphate" evidence="13">
    <location>
        <position position="532"/>
    </location>
</feature>
<name>A0A250IW71_9BACT</name>
<dbReference type="Gene3D" id="1.10.287.130">
    <property type="match status" value="1"/>
</dbReference>
<evidence type="ECO:0000256" key="1">
    <source>
        <dbReference type="ARBA" id="ARBA00000085"/>
    </source>
</evidence>
<dbReference type="PROSITE" id="PS50110">
    <property type="entry name" value="RESPONSE_REGULATORY"/>
    <property type="match status" value="1"/>
</dbReference>
<dbReference type="PANTHER" id="PTHR43547:SF2">
    <property type="entry name" value="HYBRID SIGNAL TRANSDUCTION HISTIDINE KINASE C"/>
    <property type="match status" value="1"/>
</dbReference>
<evidence type="ECO:0000256" key="11">
    <source>
        <dbReference type="ARBA" id="ARBA00023012"/>
    </source>
</evidence>
<dbReference type="InterPro" id="IPR001789">
    <property type="entry name" value="Sig_transdc_resp-reg_receiver"/>
</dbReference>
<dbReference type="InterPro" id="IPR036097">
    <property type="entry name" value="HisK_dim/P_sf"/>
</dbReference>
<keyword evidence="9" id="KW-0418">Kinase</keyword>